<organism evidence="5 6">
    <name type="scientific">Mediterraneibacter gnavus</name>
    <name type="common">Ruminococcus gnavus</name>
    <dbReference type="NCBI Taxonomy" id="33038"/>
    <lineage>
        <taxon>Bacteria</taxon>
        <taxon>Bacillati</taxon>
        <taxon>Bacillota</taxon>
        <taxon>Clostridia</taxon>
        <taxon>Lachnospirales</taxon>
        <taxon>Lachnospiraceae</taxon>
        <taxon>Mediterraneibacter</taxon>
    </lineage>
</organism>
<feature type="transmembrane region" description="Helical" evidence="3">
    <location>
        <begin position="12"/>
        <end position="33"/>
    </location>
</feature>
<dbReference type="Pfam" id="PF01915">
    <property type="entry name" value="Glyco_hydro_3_C"/>
    <property type="match status" value="1"/>
</dbReference>
<evidence type="ECO:0000256" key="2">
    <source>
        <dbReference type="ARBA" id="ARBA00022801"/>
    </source>
</evidence>
<dbReference type="InterPro" id="IPR050288">
    <property type="entry name" value="Cellulose_deg_GH3"/>
</dbReference>
<dbReference type="SUPFAM" id="SSF52279">
    <property type="entry name" value="Beta-D-glucan exohydrolase, C-terminal domain"/>
    <property type="match status" value="1"/>
</dbReference>
<proteinExistence type="inferred from homology"/>
<accession>A0A2N5PNF8</accession>
<dbReference type="InterPro" id="IPR002772">
    <property type="entry name" value="Glyco_hydro_3_C"/>
</dbReference>
<dbReference type="InterPro" id="IPR026891">
    <property type="entry name" value="Fn3-like"/>
</dbReference>
<dbReference type="Gene3D" id="2.60.40.10">
    <property type="entry name" value="Immunoglobulins"/>
    <property type="match status" value="1"/>
</dbReference>
<feature type="domain" description="Fibronectin type III-like" evidence="4">
    <location>
        <begin position="460"/>
        <end position="534"/>
    </location>
</feature>
<dbReference type="InterPro" id="IPR001764">
    <property type="entry name" value="Glyco_hydro_3_N"/>
</dbReference>
<dbReference type="Gene3D" id="3.20.20.300">
    <property type="entry name" value="Glycoside hydrolase, family 3, N-terminal domain"/>
    <property type="match status" value="1"/>
</dbReference>
<evidence type="ECO:0000313" key="5">
    <source>
        <dbReference type="EMBL" id="PLT76635.1"/>
    </source>
</evidence>
<dbReference type="EMBL" id="NIHT01000005">
    <property type="protein sequence ID" value="PLT76635.1"/>
    <property type="molecule type" value="Genomic_DNA"/>
</dbReference>
<keyword evidence="3" id="KW-1133">Transmembrane helix</keyword>
<name>A0A2N5PNF8_MEDGN</name>
<protein>
    <submittedName>
        <fullName evidence="5">Beta-glucosidase</fullName>
    </submittedName>
</protein>
<evidence type="ECO:0000256" key="1">
    <source>
        <dbReference type="ARBA" id="ARBA00005336"/>
    </source>
</evidence>
<dbReference type="Pfam" id="PF00933">
    <property type="entry name" value="Glyco_hydro_3"/>
    <property type="match status" value="1"/>
</dbReference>
<feature type="transmembrane region" description="Helical" evidence="3">
    <location>
        <begin position="78"/>
        <end position="101"/>
    </location>
</feature>
<comment type="similarity">
    <text evidence="1">Belongs to the glycosyl hydrolase 3 family.</text>
</comment>
<dbReference type="SUPFAM" id="SSF51445">
    <property type="entry name" value="(Trans)glycosidases"/>
    <property type="match status" value="1"/>
</dbReference>
<dbReference type="PANTHER" id="PTHR42715">
    <property type="entry name" value="BETA-GLUCOSIDASE"/>
    <property type="match status" value="1"/>
</dbReference>
<keyword evidence="2" id="KW-0378">Hydrolase</keyword>
<dbReference type="PANTHER" id="PTHR42715:SF10">
    <property type="entry name" value="BETA-GLUCOSIDASE"/>
    <property type="match status" value="1"/>
</dbReference>
<dbReference type="PRINTS" id="PR00133">
    <property type="entry name" value="GLHYDRLASE3"/>
</dbReference>
<dbReference type="AlphaFoldDB" id="A0A2N5PNF8"/>
<dbReference type="RefSeq" id="WP_101883812.1">
    <property type="nucleotide sequence ID" value="NZ_NIHT01000005.1"/>
</dbReference>
<feature type="transmembrane region" description="Helical" evidence="3">
    <location>
        <begin position="45"/>
        <end position="66"/>
    </location>
</feature>
<sequence>MKEKKGWSVERIAKTAVLTAGILIVIAIVASMIFKNPIGANVRLITRLIFAGTVVTAVFILAMWIYRARKNKRMLKIFSALLCVLLAVVIVINLAVMNFYVMINQFLHRNTADPETVVNETQVAREVTEQIEEEGLVLLRNEKNALPMTETKANVFGFASDAIIYGGSGSGAADESKNVNLKTALENVGIEVNEELSDFYKQKNDEAKAKNGVTIALSDYSVKEPSVDNYENGLLEHAKDFSDTAIVVFGRAGGEGADMPMDMAAYEGGTEGRHYMELTENEEAMFDMVKENFEKVIVLINSSSPMELGFLENEKVDAAMWIGGPGSVGLQGVANALCGEVNPSGRLVDTYAYDATSSPAYMNIGDFTYTGTEHENGGMLGGVAPYKFMNYQEGIYVGYRYYETAAQDGYINYEETVQYPFGYGLSYTTFEQKMGELSADGDSISVDVTVTNTGKVPGKEVVQLYYTPPYTKGGIEKSHVVLAAFDKTDVLKPGESQTLTLSFMKEDMASYDYKDAKAYVLEKGDYAIKLMKNSHDVIDQRTYKVKETVVNRESDLVEATNQFDDVAGDITYVSRADWEGTMPKEKAKDQAPSKEVLKALQNTKVETDPDAEDIVFKKHGLTLKDVKGLPYDDPKWEQLLEQLSIKDMEQLIGMSGWQSVRIGSVGKPEVLDVDGPAGLNGLINGTKGNQYTSAVVVGSTWNTELPEAFGEALGDEAYANKVSGIYGPAMNIHRTPFSGRNFEYYSEDALLSGKMGAAMVRGCNEKNVYTYIKHFALNDQETNAIGVANWCNEQAMREIYLKPFELSVKEGESKAIMTTWSRIGATWAGASKPLLQNVLRDEWGFEGFVITDNAMMGDFQNADQAIAAGNDMMLSSTQKEITIDETAEGRQLMRKACHNILYVVANSNALEHARVGVPGWIYGYVAFDAVMLGLIALGFMGCTKKKRVKVKKEKC</sequence>
<evidence type="ECO:0000259" key="4">
    <source>
        <dbReference type="SMART" id="SM01217"/>
    </source>
</evidence>
<gene>
    <name evidence="5" type="ORF">CDL23_04395</name>
</gene>
<comment type="caution">
    <text evidence="5">The sequence shown here is derived from an EMBL/GenBank/DDBJ whole genome shotgun (WGS) entry which is preliminary data.</text>
</comment>
<reference evidence="5 6" key="1">
    <citation type="journal article" date="2017" name="Genome Med.">
        <title>A novel Ruminococcus gnavus clade enriched in inflammatory bowel disease patients.</title>
        <authorList>
            <person name="Hall A.B."/>
            <person name="Yassour M."/>
            <person name="Sauk J."/>
            <person name="Garner A."/>
            <person name="Jiang X."/>
            <person name="Arthur T."/>
            <person name="Lagoudas G.K."/>
            <person name="Vatanen T."/>
            <person name="Fornelos N."/>
            <person name="Wilson R."/>
            <person name="Bertha M."/>
            <person name="Cohen M."/>
            <person name="Garber J."/>
            <person name="Khalili H."/>
            <person name="Gevers D."/>
            <person name="Ananthakrishnan A.N."/>
            <person name="Kugathasan S."/>
            <person name="Lander E.S."/>
            <person name="Blainey P."/>
            <person name="Vlamakis H."/>
            <person name="Xavier R.J."/>
            <person name="Huttenhower C."/>
        </authorList>
    </citation>
    <scope>NUCLEOTIDE SEQUENCE [LARGE SCALE GENOMIC DNA]</scope>
    <source>
        <strain evidence="5 6">RJX1125</strain>
    </source>
</reference>
<dbReference type="InterPro" id="IPR036881">
    <property type="entry name" value="Glyco_hydro_3_C_sf"/>
</dbReference>
<evidence type="ECO:0000313" key="6">
    <source>
        <dbReference type="Proteomes" id="UP000235093"/>
    </source>
</evidence>
<dbReference type="InterPro" id="IPR036962">
    <property type="entry name" value="Glyco_hydro_3_N_sf"/>
</dbReference>
<dbReference type="Gene3D" id="3.40.50.1700">
    <property type="entry name" value="Glycoside hydrolase family 3 C-terminal domain"/>
    <property type="match status" value="1"/>
</dbReference>
<keyword evidence="3" id="KW-0472">Membrane</keyword>
<dbReference type="GO" id="GO:0004553">
    <property type="term" value="F:hydrolase activity, hydrolyzing O-glycosyl compounds"/>
    <property type="evidence" value="ECO:0007669"/>
    <property type="project" value="InterPro"/>
</dbReference>
<dbReference type="GO" id="GO:0005975">
    <property type="term" value="P:carbohydrate metabolic process"/>
    <property type="evidence" value="ECO:0007669"/>
    <property type="project" value="InterPro"/>
</dbReference>
<dbReference type="InterPro" id="IPR013783">
    <property type="entry name" value="Ig-like_fold"/>
</dbReference>
<dbReference type="Pfam" id="PF14310">
    <property type="entry name" value="Fn3-like"/>
    <property type="match status" value="1"/>
</dbReference>
<keyword evidence="3" id="KW-0812">Transmembrane</keyword>
<feature type="transmembrane region" description="Helical" evidence="3">
    <location>
        <begin position="920"/>
        <end position="942"/>
    </location>
</feature>
<dbReference type="SMART" id="SM01217">
    <property type="entry name" value="Fn3_like"/>
    <property type="match status" value="1"/>
</dbReference>
<dbReference type="InterPro" id="IPR017853">
    <property type="entry name" value="GH"/>
</dbReference>
<evidence type="ECO:0000256" key="3">
    <source>
        <dbReference type="SAM" id="Phobius"/>
    </source>
</evidence>
<dbReference type="Proteomes" id="UP000235093">
    <property type="component" value="Unassembled WGS sequence"/>
</dbReference>